<dbReference type="AlphaFoldDB" id="A0A8H2W6W2"/>
<feature type="transmembrane region" description="Helical" evidence="9">
    <location>
        <begin position="250"/>
        <end position="268"/>
    </location>
</feature>
<evidence type="ECO:0000313" key="11">
    <source>
        <dbReference type="EMBL" id="CAE6345229.1"/>
    </source>
</evidence>
<evidence type="ECO:0000256" key="5">
    <source>
        <dbReference type="ARBA" id="ARBA00022842"/>
    </source>
</evidence>
<keyword evidence="4 9" id="KW-0812">Transmembrane</keyword>
<dbReference type="InterPro" id="IPR036739">
    <property type="entry name" value="SLC41_membr_dom_sf"/>
</dbReference>
<dbReference type="Pfam" id="PF01769">
    <property type="entry name" value="MgtE"/>
    <property type="match status" value="1"/>
</dbReference>
<feature type="transmembrane region" description="Helical" evidence="9">
    <location>
        <begin position="274"/>
        <end position="298"/>
    </location>
</feature>
<dbReference type="PANTHER" id="PTHR16228">
    <property type="entry name" value="DIVALENT CATION TRANSPORTER SOLUTE CARRIER FAMILY 41"/>
    <property type="match status" value="1"/>
</dbReference>
<evidence type="ECO:0000256" key="1">
    <source>
        <dbReference type="ARBA" id="ARBA00004141"/>
    </source>
</evidence>
<evidence type="ECO:0000256" key="7">
    <source>
        <dbReference type="ARBA" id="ARBA00023065"/>
    </source>
</evidence>
<comment type="subcellular location">
    <subcellularLocation>
        <location evidence="1">Membrane</location>
        <topology evidence="1">Multi-pass membrane protein</topology>
    </subcellularLocation>
</comment>
<sequence length="451" mass="49230">MMFTGALLQRVTHWKPMRSVDELFILIPMLNNLKGNLELVLSARLATASHIGFGSLPETAVAGGSTGEKVGGDGSAAKRWHLSKVVRELVKQAPHKVPKIKDEGAKSGWREFIIVLSTAMSSACLSGLILGSFMCSTVLLCRRFKLDPDNIAPPLASCLGDLVTLTLTALTSTLFFYTSGRPQDPVPATPQNTTTSSLFLIRDTQSAPAHFPVLPFLTVVVLIVSIPFVFQLCRQLTFSRPLIRDGWTPLLVAMAIESGTGIVLDWYVGRYRGFGMLAVVMTSLPGSVGAVFVSRLSTELHQSESNPNKKPSEQGNPKLVSFTLFAVGFPVLISYLLFVWGAGWLPLPFGFVGLFVGIFGITPKMSGWMSYFTGKKDSRQTARDAIVNTRQHLAVLDKKEENLQRKIEEELKKAKANAVNNKTAATAALRRKKTQVMISPRSGSARNITYS</sequence>
<reference evidence="11" key="1">
    <citation type="submission" date="2021-01" db="EMBL/GenBank/DDBJ databases">
        <authorList>
            <person name="Kaushik A."/>
        </authorList>
    </citation>
    <scope>NUCLEOTIDE SEQUENCE</scope>
    <source>
        <strain evidence="11">AG1-1B</strain>
    </source>
</reference>
<keyword evidence="7" id="KW-0406">Ion transport</keyword>
<dbReference type="EMBL" id="CAJMWQ010000200">
    <property type="protein sequence ID" value="CAE6345229.1"/>
    <property type="molecule type" value="Genomic_DNA"/>
</dbReference>
<evidence type="ECO:0000256" key="6">
    <source>
        <dbReference type="ARBA" id="ARBA00022989"/>
    </source>
</evidence>
<dbReference type="SUPFAM" id="SSF161093">
    <property type="entry name" value="MgtE membrane domain-like"/>
    <property type="match status" value="2"/>
</dbReference>
<keyword evidence="5" id="KW-0460">Magnesium</keyword>
<comment type="caution">
    <text evidence="11">The sequence shown here is derived from an EMBL/GenBank/DDBJ whole genome shotgun (WGS) entry which is preliminary data.</text>
</comment>
<evidence type="ECO:0000256" key="8">
    <source>
        <dbReference type="ARBA" id="ARBA00023136"/>
    </source>
</evidence>
<dbReference type="InterPro" id="IPR006667">
    <property type="entry name" value="SLC41_membr_dom"/>
</dbReference>
<evidence type="ECO:0000259" key="10">
    <source>
        <dbReference type="Pfam" id="PF01769"/>
    </source>
</evidence>
<feature type="transmembrane region" description="Helical" evidence="9">
    <location>
        <begin position="209"/>
        <end position="230"/>
    </location>
</feature>
<name>A0A8H2W6W2_9AGAM</name>
<dbReference type="Proteomes" id="UP000663826">
    <property type="component" value="Unassembled WGS sequence"/>
</dbReference>
<dbReference type="Gene3D" id="1.10.357.20">
    <property type="entry name" value="SLC41 divalent cation transporters, integral membrane domain"/>
    <property type="match status" value="3"/>
</dbReference>
<feature type="transmembrane region" description="Helical" evidence="9">
    <location>
        <begin position="344"/>
        <end position="362"/>
    </location>
</feature>
<evidence type="ECO:0000256" key="2">
    <source>
        <dbReference type="ARBA" id="ARBA00009749"/>
    </source>
</evidence>
<protein>
    <recommendedName>
        <fullName evidence="10">SLC41A/MgtE integral membrane domain-containing protein</fullName>
    </recommendedName>
</protein>
<gene>
    <name evidence="11" type="ORF">RDB_LOCUS4638</name>
</gene>
<dbReference type="PANTHER" id="PTHR16228:SF7">
    <property type="entry name" value="SLC41A_MGTE INTEGRAL MEMBRANE DOMAIN-CONTAINING PROTEIN"/>
    <property type="match status" value="1"/>
</dbReference>
<feature type="domain" description="SLC41A/MgtE integral membrane" evidence="10">
    <location>
        <begin position="110"/>
        <end position="169"/>
    </location>
</feature>
<feature type="transmembrane region" description="Helical" evidence="9">
    <location>
        <begin position="319"/>
        <end position="338"/>
    </location>
</feature>
<dbReference type="GO" id="GO:0008324">
    <property type="term" value="F:monoatomic cation transmembrane transporter activity"/>
    <property type="evidence" value="ECO:0007669"/>
    <property type="project" value="InterPro"/>
</dbReference>
<proteinExistence type="inferred from homology"/>
<dbReference type="InterPro" id="IPR045349">
    <property type="entry name" value="SLC41A1-3"/>
</dbReference>
<organism evidence="11 12">
    <name type="scientific">Rhizoctonia solani</name>
    <dbReference type="NCBI Taxonomy" id="456999"/>
    <lineage>
        <taxon>Eukaryota</taxon>
        <taxon>Fungi</taxon>
        <taxon>Dikarya</taxon>
        <taxon>Basidiomycota</taxon>
        <taxon>Agaricomycotina</taxon>
        <taxon>Agaricomycetes</taxon>
        <taxon>Cantharellales</taxon>
        <taxon>Ceratobasidiaceae</taxon>
        <taxon>Rhizoctonia</taxon>
    </lineage>
</organism>
<accession>A0A8H2W6W2</accession>
<dbReference type="GO" id="GO:0005886">
    <property type="term" value="C:plasma membrane"/>
    <property type="evidence" value="ECO:0007669"/>
    <property type="project" value="TreeGrafter"/>
</dbReference>
<comment type="similarity">
    <text evidence="2">Belongs to the SLC41A transporter family.</text>
</comment>
<keyword evidence="8 9" id="KW-0472">Membrane</keyword>
<feature type="transmembrane region" description="Helical" evidence="9">
    <location>
        <begin position="112"/>
        <end position="140"/>
    </location>
</feature>
<evidence type="ECO:0000313" key="12">
    <source>
        <dbReference type="Proteomes" id="UP000663826"/>
    </source>
</evidence>
<evidence type="ECO:0000256" key="9">
    <source>
        <dbReference type="SAM" id="Phobius"/>
    </source>
</evidence>
<evidence type="ECO:0000256" key="3">
    <source>
        <dbReference type="ARBA" id="ARBA00022448"/>
    </source>
</evidence>
<keyword evidence="6 9" id="KW-1133">Transmembrane helix</keyword>
<dbReference type="Gene3D" id="1.10.287.1060">
    <property type="entry name" value="ESAT-6-like"/>
    <property type="match status" value="1"/>
</dbReference>
<evidence type="ECO:0000256" key="4">
    <source>
        <dbReference type="ARBA" id="ARBA00022692"/>
    </source>
</evidence>
<feature type="transmembrane region" description="Helical" evidence="9">
    <location>
        <begin position="152"/>
        <end position="177"/>
    </location>
</feature>
<keyword evidence="3" id="KW-0813">Transport</keyword>